<dbReference type="SUPFAM" id="SSF53218">
    <property type="entry name" value="Molybdenum cofactor biosynthesis proteins"/>
    <property type="match status" value="1"/>
</dbReference>
<feature type="region of interest" description="Disordered" evidence="8">
    <location>
        <begin position="386"/>
        <end position="410"/>
    </location>
</feature>
<dbReference type="SMART" id="SM00852">
    <property type="entry name" value="MoCF_biosynth"/>
    <property type="match status" value="1"/>
</dbReference>
<keyword evidence="4 7" id="KW-0500">Molybdenum</keyword>
<dbReference type="InterPro" id="IPR036688">
    <property type="entry name" value="MoeA_C_domain_IV_sf"/>
</dbReference>
<evidence type="ECO:0000313" key="11">
    <source>
        <dbReference type="Proteomes" id="UP000035265"/>
    </source>
</evidence>
<feature type="domain" description="MoaB/Mog" evidence="9">
    <location>
        <begin position="193"/>
        <end position="346"/>
    </location>
</feature>
<evidence type="ECO:0000256" key="8">
    <source>
        <dbReference type="SAM" id="MobiDB-lite"/>
    </source>
</evidence>
<dbReference type="AlphaFoldDB" id="A0A0H2KK35"/>
<dbReference type="InterPro" id="IPR036425">
    <property type="entry name" value="MoaB/Mog-like_dom_sf"/>
</dbReference>
<evidence type="ECO:0000256" key="1">
    <source>
        <dbReference type="ARBA" id="ARBA00002901"/>
    </source>
</evidence>
<dbReference type="GO" id="GO:0061599">
    <property type="term" value="F:molybdopterin molybdotransferase activity"/>
    <property type="evidence" value="ECO:0007669"/>
    <property type="project" value="UniProtKB-UniRule"/>
</dbReference>
<dbReference type="Proteomes" id="UP000035265">
    <property type="component" value="Unassembled WGS sequence"/>
</dbReference>
<keyword evidence="7" id="KW-0460">Magnesium</keyword>
<dbReference type="Gene3D" id="3.40.980.10">
    <property type="entry name" value="MoaB/Mog-like domain"/>
    <property type="match status" value="1"/>
</dbReference>
<keyword evidence="11" id="KW-1185">Reference proteome</keyword>
<keyword evidence="5 7" id="KW-0501">Molybdenum cofactor biosynthesis</keyword>
<dbReference type="Pfam" id="PF03453">
    <property type="entry name" value="MoeA_N"/>
    <property type="match status" value="1"/>
</dbReference>
<dbReference type="RefSeq" id="WP_047233667.1">
    <property type="nucleotide sequence ID" value="NZ_JNBQ01000023.1"/>
</dbReference>
<dbReference type="InterPro" id="IPR005110">
    <property type="entry name" value="MoeA_linker/N"/>
</dbReference>
<comment type="caution">
    <text evidence="10">The sequence shown here is derived from an EMBL/GenBank/DDBJ whole genome shotgun (WGS) entry which is preliminary data.</text>
</comment>
<dbReference type="InterPro" id="IPR001453">
    <property type="entry name" value="MoaB/Mog_dom"/>
</dbReference>
<dbReference type="Pfam" id="PF00994">
    <property type="entry name" value="MoCF_biosynth"/>
    <property type="match status" value="1"/>
</dbReference>
<keyword evidence="7" id="KW-0479">Metal-binding</keyword>
<dbReference type="PANTHER" id="PTHR10192">
    <property type="entry name" value="MOLYBDOPTERIN BIOSYNTHESIS PROTEIN"/>
    <property type="match status" value="1"/>
</dbReference>
<comment type="cofactor">
    <cofactor evidence="7">
        <name>Mg(2+)</name>
        <dbReference type="ChEBI" id="CHEBI:18420"/>
    </cofactor>
</comment>
<comment type="function">
    <text evidence="1 7">Catalyzes the insertion of molybdate into adenylated molybdopterin with the concomitant release of AMP.</text>
</comment>
<evidence type="ECO:0000259" key="9">
    <source>
        <dbReference type="SMART" id="SM00852"/>
    </source>
</evidence>
<dbReference type="EMBL" id="JNBQ01000023">
    <property type="protein sequence ID" value="KLN33960.1"/>
    <property type="molecule type" value="Genomic_DNA"/>
</dbReference>
<sequence>MTREPRRTIAQHADDALALVRPTPTADLPLEDAVGAVLAADVVSTLDAPAFDASAMDGYAVRSADVAGVATGSPVVLRVVGDVAAGAPELDAPLGPGEAVRIMTGAPVPRGGDVVVPVERTSTGRFTPGAAGSGPATVEIHDATRSNVRARGEDVRRGDVVVEAGVVLTARHVSVAASAGHATVRVHRAPRVAVLSTGSELVAPGTAPGPGRIPDSNSVLLAASARAAGARVVRRGAVGDTAPALVAALDDLLAAFDGAPPDLLVSTGGVSAGAFDVVREVLDPATRAGTAWEGAVDDARLVAVGMQPGKPQGIARWRGVPWLALPGNPVSAFVSFELFVRPVLDRLRGVPGTGRTLVGRVAGEGWSSPSGREQLVLVRHTAPGGGQVVPAGRHRGPGSDPAGARGSGSHRVSALAHADALAVVGADVTAVEPGDAVRVLLLD</sequence>
<dbReference type="Gene3D" id="2.170.190.11">
    <property type="entry name" value="Molybdopterin biosynthesis moea protein, domain 3"/>
    <property type="match status" value="1"/>
</dbReference>
<evidence type="ECO:0000313" key="10">
    <source>
        <dbReference type="EMBL" id="KLN33960.1"/>
    </source>
</evidence>
<evidence type="ECO:0000256" key="3">
    <source>
        <dbReference type="ARBA" id="ARBA00010763"/>
    </source>
</evidence>
<name>A0A0H2KK35_9MICO</name>
<dbReference type="Gene3D" id="3.90.105.10">
    <property type="entry name" value="Molybdopterin biosynthesis moea protein, domain 2"/>
    <property type="match status" value="1"/>
</dbReference>
<dbReference type="GO" id="GO:0005829">
    <property type="term" value="C:cytosol"/>
    <property type="evidence" value="ECO:0007669"/>
    <property type="project" value="TreeGrafter"/>
</dbReference>
<dbReference type="UniPathway" id="UPA00344"/>
<evidence type="ECO:0000256" key="2">
    <source>
        <dbReference type="ARBA" id="ARBA00005046"/>
    </source>
</evidence>
<dbReference type="SUPFAM" id="SSF63867">
    <property type="entry name" value="MoeA C-terminal domain-like"/>
    <property type="match status" value="1"/>
</dbReference>
<gene>
    <name evidence="10" type="ORF">FB00_15015</name>
</gene>
<dbReference type="PATRIC" id="fig|264251.5.peg.3058"/>
<evidence type="ECO:0000256" key="6">
    <source>
        <dbReference type="ARBA" id="ARBA00047317"/>
    </source>
</evidence>
<protein>
    <recommendedName>
        <fullName evidence="7">Molybdopterin molybdenumtransferase</fullName>
        <ecNumber evidence="7">2.10.1.1</ecNumber>
    </recommendedName>
</protein>
<dbReference type="SUPFAM" id="SSF63882">
    <property type="entry name" value="MoeA N-terminal region -like"/>
    <property type="match status" value="1"/>
</dbReference>
<dbReference type="STRING" id="264251.FB00_15015"/>
<dbReference type="Gene3D" id="2.40.340.10">
    <property type="entry name" value="MoeA, C-terminal, domain IV"/>
    <property type="match status" value="1"/>
</dbReference>
<reference evidence="10 11" key="1">
    <citation type="submission" date="2014-05" db="EMBL/GenBank/DDBJ databases">
        <title>Cellulosimicrobium funkei U11 genome.</title>
        <authorList>
            <person name="Hu C."/>
            <person name="Gong Y."/>
            <person name="Wan W."/>
            <person name="Jiang M."/>
        </authorList>
    </citation>
    <scope>NUCLEOTIDE SEQUENCE [LARGE SCALE GENOMIC DNA]</scope>
    <source>
        <strain evidence="10 11">U11</strain>
    </source>
</reference>
<evidence type="ECO:0000256" key="7">
    <source>
        <dbReference type="RuleBase" id="RU365090"/>
    </source>
</evidence>
<dbReference type="InterPro" id="IPR038987">
    <property type="entry name" value="MoeA-like"/>
</dbReference>
<comment type="similarity">
    <text evidence="3 7">Belongs to the MoeA family.</text>
</comment>
<dbReference type="GO" id="GO:0046872">
    <property type="term" value="F:metal ion binding"/>
    <property type="evidence" value="ECO:0007669"/>
    <property type="project" value="UniProtKB-UniRule"/>
</dbReference>
<dbReference type="Pfam" id="PF03454">
    <property type="entry name" value="MoeA_C"/>
    <property type="match status" value="1"/>
</dbReference>
<accession>A0A0H2KK35</accession>
<evidence type="ECO:0000256" key="4">
    <source>
        <dbReference type="ARBA" id="ARBA00022505"/>
    </source>
</evidence>
<dbReference type="InterPro" id="IPR005111">
    <property type="entry name" value="MoeA_C_domain_IV"/>
</dbReference>
<dbReference type="GO" id="GO:0006777">
    <property type="term" value="P:Mo-molybdopterin cofactor biosynthetic process"/>
    <property type="evidence" value="ECO:0007669"/>
    <property type="project" value="UniProtKB-UniRule"/>
</dbReference>
<evidence type="ECO:0000256" key="5">
    <source>
        <dbReference type="ARBA" id="ARBA00023150"/>
    </source>
</evidence>
<proteinExistence type="inferred from homology"/>
<comment type="catalytic activity">
    <reaction evidence="6">
        <text>adenylyl-molybdopterin + molybdate = Mo-molybdopterin + AMP + H(+)</text>
        <dbReference type="Rhea" id="RHEA:35047"/>
        <dbReference type="ChEBI" id="CHEBI:15378"/>
        <dbReference type="ChEBI" id="CHEBI:36264"/>
        <dbReference type="ChEBI" id="CHEBI:62727"/>
        <dbReference type="ChEBI" id="CHEBI:71302"/>
        <dbReference type="ChEBI" id="CHEBI:456215"/>
        <dbReference type="EC" id="2.10.1.1"/>
    </reaction>
</comment>
<dbReference type="CDD" id="cd00887">
    <property type="entry name" value="MoeA"/>
    <property type="match status" value="1"/>
</dbReference>
<comment type="pathway">
    <text evidence="2 7">Cofactor biosynthesis; molybdopterin biosynthesis.</text>
</comment>
<dbReference type="InterPro" id="IPR036135">
    <property type="entry name" value="MoeA_linker/N_sf"/>
</dbReference>
<dbReference type="EC" id="2.10.1.1" evidence="7"/>
<dbReference type="PANTHER" id="PTHR10192:SF5">
    <property type="entry name" value="GEPHYRIN"/>
    <property type="match status" value="1"/>
</dbReference>
<keyword evidence="7" id="KW-0808">Transferase</keyword>
<organism evidence="10 11">
    <name type="scientific">Cellulosimicrobium funkei</name>
    <dbReference type="NCBI Taxonomy" id="264251"/>
    <lineage>
        <taxon>Bacteria</taxon>
        <taxon>Bacillati</taxon>
        <taxon>Actinomycetota</taxon>
        <taxon>Actinomycetes</taxon>
        <taxon>Micrococcales</taxon>
        <taxon>Promicromonosporaceae</taxon>
        <taxon>Cellulosimicrobium</taxon>
    </lineage>
</organism>
<dbReference type="NCBIfam" id="NF045515">
    <property type="entry name" value="Glp_gephyrin"/>
    <property type="match status" value="1"/>
</dbReference>